<gene>
    <name evidence="1" type="ORF">SDC9_149926</name>
</gene>
<dbReference type="EMBL" id="VSSQ01048657">
    <property type="protein sequence ID" value="MPN02710.1"/>
    <property type="molecule type" value="Genomic_DNA"/>
</dbReference>
<comment type="caution">
    <text evidence="1">The sequence shown here is derived from an EMBL/GenBank/DDBJ whole genome shotgun (WGS) entry which is preliminary data.</text>
</comment>
<sequence>MDRPQGKIPGRGNKRPFYRIHPNLRIHSRRYCSQYWQRSRLRRCRNFVQKKAIRKSSWRRGSCSLQKCGAHQPNRCKIQHKGRCKHLYGCMCCLFTSHRHILQNDKKGIPQSSHNRRFGFHDQLCQLHWVPTFGSNGIRVRSPLCLQAL</sequence>
<dbReference type="AlphaFoldDB" id="A0A645EMX5"/>
<protein>
    <submittedName>
        <fullName evidence="1">Uncharacterized protein</fullName>
    </submittedName>
</protein>
<evidence type="ECO:0000313" key="1">
    <source>
        <dbReference type="EMBL" id="MPN02710.1"/>
    </source>
</evidence>
<accession>A0A645EMX5</accession>
<reference evidence="1" key="1">
    <citation type="submission" date="2019-08" db="EMBL/GenBank/DDBJ databases">
        <authorList>
            <person name="Kucharzyk K."/>
            <person name="Murdoch R.W."/>
            <person name="Higgins S."/>
            <person name="Loffler F."/>
        </authorList>
    </citation>
    <scope>NUCLEOTIDE SEQUENCE</scope>
</reference>
<organism evidence="1">
    <name type="scientific">bioreactor metagenome</name>
    <dbReference type="NCBI Taxonomy" id="1076179"/>
    <lineage>
        <taxon>unclassified sequences</taxon>
        <taxon>metagenomes</taxon>
        <taxon>ecological metagenomes</taxon>
    </lineage>
</organism>
<name>A0A645EMX5_9ZZZZ</name>
<proteinExistence type="predicted"/>